<dbReference type="GO" id="GO:0019290">
    <property type="term" value="P:siderophore biosynthetic process"/>
    <property type="evidence" value="ECO:0007669"/>
    <property type="project" value="InterPro"/>
</dbReference>
<evidence type="ECO:0000256" key="1">
    <source>
        <dbReference type="ARBA" id="ARBA00003818"/>
    </source>
</evidence>
<sequence length="199" mass="23460">MKMGLQTNYPFTIYDSRVKKELTFRPVSLKEDFDHLHRWMNEPHVIPYWNLNIDRDAYMRHLQTFLTDAHQQLLIGEMNGVPMSYWESYTVEGDIISKYYSNDPGDQGIHLLIGEPAYLGKGYIYPLLLSILKRKFEMVETKKVVAEPDICNEKMIAVFKKCGFQPIKEVKLPDKTGLLLSCEREVFERRWSQWNNGTF</sequence>
<dbReference type="Gene3D" id="3.40.630.30">
    <property type="match status" value="1"/>
</dbReference>
<dbReference type="EMBL" id="QWVS01000014">
    <property type="protein sequence ID" value="RID86704.1"/>
    <property type="molecule type" value="Genomic_DNA"/>
</dbReference>
<dbReference type="InterPro" id="IPR019432">
    <property type="entry name" value="Acyltransferase_MbtK/IucB-like"/>
</dbReference>
<dbReference type="InterPro" id="IPR016181">
    <property type="entry name" value="Acyl_CoA_acyltransferase"/>
</dbReference>
<dbReference type="InterPro" id="IPR000182">
    <property type="entry name" value="GNAT_dom"/>
</dbReference>
<dbReference type="GO" id="GO:0016410">
    <property type="term" value="F:N-acyltransferase activity"/>
    <property type="evidence" value="ECO:0007669"/>
    <property type="project" value="TreeGrafter"/>
</dbReference>
<proteinExistence type="predicted"/>
<dbReference type="GO" id="GO:0046677">
    <property type="term" value="P:response to antibiotic"/>
    <property type="evidence" value="ECO:0007669"/>
    <property type="project" value="UniProtKB-KW"/>
</dbReference>
<gene>
    <name evidence="7" type="ORF">D1953_08425</name>
</gene>
<evidence type="ECO:0000256" key="3">
    <source>
        <dbReference type="ARBA" id="ARBA00020586"/>
    </source>
</evidence>
<protein>
    <recommendedName>
        <fullName evidence="3">Lysine N-acyltransferase MbtK</fullName>
    </recommendedName>
    <alternativeName>
        <fullName evidence="5">Mycobactin synthase protein K</fullName>
    </alternativeName>
</protein>
<evidence type="ECO:0000259" key="6">
    <source>
        <dbReference type="PROSITE" id="PS51186"/>
    </source>
</evidence>
<dbReference type="PANTHER" id="PTHR31438">
    <property type="entry name" value="LYSINE N-ACYLTRANSFERASE C17G9.06C-RELATED"/>
    <property type="match status" value="1"/>
</dbReference>
<dbReference type="SUPFAM" id="SSF55729">
    <property type="entry name" value="Acyl-CoA N-acyltransferases (Nat)"/>
    <property type="match status" value="1"/>
</dbReference>
<dbReference type="Pfam" id="PF13523">
    <property type="entry name" value="Acetyltransf_8"/>
    <property type="match status" value="1"/>
</dbReference>
<comment type="function">
    <text evidence="1">Acyltransferase required for the direct transfer of medium- to long-chain fatty acyl moieties from a carrier protein (MbtL) on to the epsilon-amino group of lysine residue in the mycobactin core.</text>
</comment>
<dbReference type="SMART" id="SM01006">
    <property type="entry name" value="AlcB"/>
    <property type="match status" value="1"/>
</dbReference>
<evidence type="ECO:0000256" key="4">
    <source>
        <dbReference type="ARBA" id="ARBA00023251"/>
    </source>
</evidence>
<keyword evidence="8" id="KW-1185">Reference proteome</keyword>
<keyword evidence="7" id="KW-0808">Transferase</keyword>
<accession>A0A398BAX1</accession>
<evidence type="ECO:0000256" key="5">
    <source>
        <dbReference type="ARBA" id="ARBA00031122"/>
    </source>
</evidence>
<name>A0A398BAX1_9BACI</name>
<evidence type="ECO:0000313" key="7">
    <source>
        <dbReference type="EMBL" id="RID86704.1"/>
    </source>
</evidence>
<reference evidence="7 8" key="1">
    <citation type="submission" date="2018-08" db="EMBL/GenBank/DDBJ databases">
        <title>Bacillus jemisoniae sp. nov., Bacillus chryseoplanitiae sp. nov., Bacillus resnikiae sp. nov., and Bacillus frankliniae sp. nov., isolated from Viking spacecraft and associated surfaces.</title>
        <authorList>
            <person name="Seuylemezian A."/>
            <person name="Vaishampayan P."/>
        </authorList>
    </citation>
    <scope>NUCLEOTIDE SEQUENCE [LARGE SCALE GENOMIC DNA]</scope>
    <source>
        <strain evidence="7 8">MA001</strain>
    </source>
</reference>
<comment type="caution">
    <text evidence="7">The sequence shown here is derived from an EMBL/GenBank/DDBJ whole genome shotgun (WGS) entry which is preliminary data.</text>
</comment>
<dbReference type="RefSeq" id="WP_119116738.1">
    <property type="nucleotide sequence ID" value="NZ_QWVS01000014.1"/>
</dbReference>
<dbReference type="Proteomes" id="UP000266016">
    <property type="component" value="Unassembled WGS sequence"/>
</dbReference>
<dbReference type="PANTHER" id="PTHR31438:SF1">
    <property type="entry name" value="LYSINE N-ACYLTRANSFERASE C17G9.06C-RELATED"/>
    <property type="match status" value="1"/>
</dbReference>
<feature type="domain" description="N-acetyltransferase" evidence="6">
    <location>
        <begin position="22"/>
        <end position="185"/>
    </location>
</feature>
<organism evidence="7 8">
    <name type="scientific">Peribacillus asahii</name>
    <dbReference type="NCBI Taxonomy" id="228899"/>
    <lineage>
        <taxon>Bacteria</taxon>
        <taxon>Bacillati</taxon>
        <taxon>Bacillota</taxon>
        <taxon>Bacilli</taxon>
        <taxon>Bacillales</taxon>
        <taxon>Bacillaceae</taxon>
        <taxon>Peribacillus</taxon>
    </lineage>
</organism>
<evidence type="ECO:0000256" key="2">
    <source>
        <dbReference type="ARBA" id="ARBA00004924"/>
    </source>
</evidence>
<dbReference type="AlphaFoldDB" id="A0A398BAX1"/>
<dbReference type="PROSITE" id="PS51186">
    <property type="entry name" value="GNAT"/>
    <property type="match status" value="1"/>
</dbReference>
<keyword evidence="4" id="KW-0046">Antibiotic resistance</keyword>
<evidence type="ECO:0000313" key="8">
    <source>
        <dbReference type="Proteomes" id="UP000266016"/>
    </source>
</evidence>
<comment type="pathway">
    <text evidence="2">Siderophore biosynthesis.</text>
</comment>